<proteinExistence type="predicted"/>
<dbReference type="AlphaFoldDB" id="A0A9Q1GF13"/>
<keyword evidence="3" id="KW-1185">Reference proteome</keyword>
<feature type="region of interest" description="Disordered" evidence="1">
    <location>
        <begin position="1"/>
        <end position="86"/>
    </location>
</feature>
<dbReference type="Proteomes" id="UP001152622">
    <property type="component" value="Chromosome 1"/>
</dbReference>
<evidence type="ECO:0000313" key="3">
    <source>
        <dbReference type="Proteomes" id="UP001152622"/>
    </source>
</evidence>
<organism evidence="2 3">
    <name type="scientific">Synaphobranchus kaupii</name>
    <name type="common">Kaup's arrowtooth eel</name>
    <dbReference type="NCBI Taxonomy" id="118154"/>
    <lineage>
        <taxon>Eukaryota</taxon>
        <taxon>Metazoa</taxon>
        <taxon>Chordata</taxon>
        <taxon>Craniata</taxon>
        <taxon>Vertebrata</taxon>
        <taxon>Euteleostomi</taxon>
        <taxon>Actinopterygii</taxon>
        <taxon>Neopterygii</taxon>
        <taxon>Teleostei</taxon>
        <taxon>Anguilliformes</taxon>
        <taxon>Synaphobranchidae</taxon>
        <taxon>Synaphobranchus</taxon>
    </lineage>
</organism>
<name>A0A9Q1GF13_SYNKA</name>
<gene>
    <name evidence="2" type="ORF">SKAU_G00031340</name>
</gene>
<accession>A0A9Q1GF13</accession>
<comment type="caution">
    <text evidence="2">The sequence shown here is derived from an EMBL/GenBank/DDBJ whole genome shotgun (WGS) entry which is preliminary data.</text>
</comment>
<reference evidence="2" key="1">
    <citation type="journal article" date="2023" name="Science">
        <title>Genome structures resolve the early diversification of teleost fishes.</title>
        <authorList>
            <person name="Parey E."/>
            <person name="Louis A."/>
            <person name="Montfort J."/>
            <person name="Bouchez O."/>
            <person name="Roques C."/>
            <person name="Iampietro C."/>
            <person name="Lluch J."/>
            <person name="Castinel A."/>
            <person name="Donnadieu C."/>
            <person name="Desvignes T."/>
            <person name="Floi Bucao C."/>
            <person name="Jouanno E."/>
            <person name="Wen M."/>
            <person name="Mejri S."/>
            <person name="Dirks R."/>
            <person name="Jansen H."/>
            <person name="Henkel C."/>
            <person name="Chen W.J."/>
            <person name="Zahm M."/>
            <person name="Cabau C."/>
            <person name="Klopp C."/>
            <person name="Thompson A.W."/>
            <person name="Robinson-Rechavi M."/>
            <person name="Braasch I."/>
            <person name="Lecointre G."/>
            <person name="Bobe J."/>
            <person name="Postlethwait J.H."/>
            <person name="Berthelot C."/>
            <person name="Roest Crollius H."/>
            <person name="Guiguen Y."/>
        </authorList>
    </citation>
    <scope>NUCLEOTIDE SEQUENCE</scope>
    <source>
        <strain evidence="2">WJC10195</strain>
    </source>
</reference>
<evidence type="ECO:0000313" key="2">
    <source>
        <dbReference type="EMBL" id="KAJ8382356.1"/>
    </source>
</evidence>
<protein>
    <submittedName>
        <fullName evidence="2">Uncharacterized protein</fullName>
    </submittedName>
</protein>
<dbReference type="EMBL" id="JAINUF010000001">
    <property type="protein sequence ID" value="KAJ8382356.1"/>
    <property type="molecule type" value="Genomic_DNA"/>
</dbReference>
<evidence type="ECO:0000256" key="1">
    <source>
        <dbReference type="SAM" id="MobiDB-lite"/>
    </source>
</evidence>
<sequence length="86" mass="9890">MGTERKRTEHRIRYGSRSAPGANQASKASVQPMPLPACLRQSVDTRSPKLPPYSTEQTHYCQRPDLPHPLQYHTRVNTNPRLKKRL</sequence>